<reference evidence="3" key="1">
    <citation type="submission" date="2017-08" db="EMBL/GenBank/DDBJ databases">
        <title>A dynamic microbial community with high functional redundancy inhabits the cold, oxic subseafloor aquifer.</title>
        <authorList>
            <person name="Tully B.J."/>
            <person name="Wheat C.G."/>
            <person name="Glazer B.T."/>
            <person name="Huber J.A."/>
        </authorList>
    </citation>
    <scope>NUCLEOTIDE SEQUENCE [LARGE SCALE GENOMIC DNA]</scope>
</reference>
<accession>A0A2A4X9P9</accession>
<organism evidence="2 3">
    <name type="scientific">SAR86 cluster bacterium</name>
    <dbReference type="NCBI Taxonomy" id="2030880"/>
    <lineage>
        <taxon>Bacteria</taxon>
        <taxon>Pseudomonadati</taxon>
        <taxon>Pseudomonadota</taxon>
        <taxon>Gammaproteobacteria</taxon>
        <taxon>SAR86 cluster</taxon>
    </lineage>
</organism>
<dbReference type="AlphaFoldDB" id="A0A2A4X9P9"/>
<feature type="compositionally biased region" description="Basic and acidic residues" evidence="1">
    <location>
        <begin position="89"/>
        <end position="111"/>
    </location>
</feature>
<proteinExistence type="predicted"/>
<gene>
    <name evidence="2" type="ORF">COB20_05335</name>
</gene>
<comment type="caution">
    <text evidence="2">The sequence shown here is derived from an EMBL/GenBank/DDBJ whole genome shotgun (WGS) entry which is preliminary data.</text>
</comment>
<dbReference type="EMBL" id="NVUL01000020">
    <property type="protein sequence ID" value="PCI79206.1"/>
    <property type="molecule type" value="Genomic_DNA"/>
</dbReference>
<protein>
    <submittedName>
        <fullName evidence="2">Uncharacterized protein</fullName>
    </submittedName>
</protein>
<feature type="region of interest" description="Disordered" evidence="1">
    <location>
        <begin position="89"/>
        <end position="119"/>
    </location>
</feature>
<evidence type="ECO:0000313" key="2">
    <source>
        <dbReference type="EMBL" id="PCI79206.1"/>
    </source>
</evidence>
<name>A0A2A4X9P9_9GAMM</name>
<sequence length="119" mass="13119">MLNLLTKALSKTALIVAALIFVGTVLADSHTAIERAVANDARPDADRQRDADRKPAHVLEFFGIEPGIIRSDLVSAGFEFVSESDILRNRQDSRNKPMSDPSVRGKTDRVVMKFRKPAS</sequence>
<evidence type="ECO:0000256" key="1">
    <source>
        <dbReference type="SAM" id="MobiDB-lite"/>
    </source>
</evidence>
<evidence type="ECO:0000313" key="3">
    <source>
        <dbReference type="Proteomes" id="UP000218767"/>
    </source>
</evidence>
<dbReference type="Proteomes" id="UP000218767">
    <property type="component" value="Unassembled WGS sequence"/>
</dbReference>